<evidence type="ECO:0000256" key="6">
    <source>
        <dbReference type="ARBA" id="ARBA00023012"/>
    </source>
</evidence>
<dbReference type="Pfam" id="PF00512">
    <property type="entry name" value="HisKA"/>
    <property type="match status" value="1"/>
</dbReference>
<dbReference type="InterPro" id="IPR004358">
    <property type="entry name" value="Sig_transdc_His_kin-like_C"/>
</dbReference>
<evidence type="ECO:0000256" key="2">
    <source>
        <dbReference type="ARBA" id="ARBA00012438"/>
    </source>
</evidence>
<evidence type="ECO:0000259" key="8">
    <source>
        <dbReference type="PROSITE" id="PS50109"/>
    </source>
</evidence>
<dbReference type="CDD" id="cd00075">
    <property type="entry name" value="HATPase"/>
    <property type="match status" value="1"/>
</dbReference>
<dbReference type="PRINTS" id="PR00344">
    <property type="entry name" value="BCTRLSENSOR"/>
</dbReference>
<evidence type="ECO:0000256" key="4">
    <source>
        <dbReference type="ARBA" id="ARBA00022679"/>
    </source>
</evidence>
<dbReference type="PANTHER" id="PTHR43711:SF26">
    <property type="entry name" value="SENSOR HISTIDINE KINASE RCSC"/>
    <property type="match status" value="1"/>
</dbReference>
<dbReference type="InterPro" id="IPR036097">
    <property type="entry name" value="HisK_dim/P_sf"/>
</dbReference>
<evidence type="ECO:0000256" key="1">
    <source>
        <dbReference type="ARBA" id="ARBA00000085"/>
    </source>
</evidence>
<evidence type="ECO:0000313" key="9">
    <source>
        <dbReference type="EMBL" id="MPM97671.1"/>
    </source>
</evidence>
<dbReference type="EMBL" id="VSSQ01043910">
    <property type="protein sequence ID" value="MPM97671.1"/>
    <property type="molecule type" value="Genomic_DNA"/>
</dbReference>
<name>A0A645E8B9_9ZZZZ</name>
<dbReference type="InterPro" id="IPR036890">
    <property type="entry name" value="HATPase_C_sf"/>
</dbReference>
<dbReference type="InterPro" id="IPR005467">
    <property type="entry name" value="His_kinase_dom"/>
</dbReference>
<dbReference type="CDD" id="cd00082">
    <property type="entry name" value="HisKA"/>
    <property type="match status" value="1"/>
</dbReference>
<dbReference type="Gene3D" id="3.30.565.10">
    <property type="entry name" value="Histidine kinase-like ATPase, C-terminal domain"/>
    <property type="match status" value="1"/>
</dbReference>
<evidence type="ECO:0000256" key="3">
    <source>
        <dbReference type="ARBA" id="ARBA00022553"/>
    </source>
</evidence>
<dbReference type="Pfam" id="PF02518">
    <property type="entry name" value="HATPase_c"/>
    <property type="match status" value="1"/>
</dbReference>
<comment type="caution">
    <text evidence="9">The sequence shown here is derived from an EMBL/GenBank/DDBJ whole genome shotgun (WGS) entry which is preliminary data.</text>
</comment>
<dbReference type="InterPro" id="IPR003661">
    <property type="entry name" value="HisK_dim/P_dom"/>
</dbReference>
<keyword evidence="3" id="KW-0597">Phosphoprotein</keyword>
<dbReference type="SUPFAM" id="SSF55874">
    <property type="entry name" value="ATPase domain of HSP90 chaperone/DNA topoisomerase II/histidine kinase"/>
    <property type="match status" value="1"/>
</dbReference>
<organism evidence="9">
    <name type="scientific">bioreactor metagenome</name>
    <dbReference type="NCBI Taxonomy" id="1076179"/>
    <lineage>
        <taxon>unclassified sequences</taxon>
        <taxon>metagenomes</taxon>
        <taxon>ecological metagenomes</taxon>
    </lineage>
</organism>
<keyword evidence="4 9" id="KW-0808">Transferase</keyword>
<dbReference type="InterPro" id="IPR003594">
    <property type="entry name" value="HATPase_dom"/>
</dbReference>
<dbReference type="SMART" id="SM00387">
    <property type="entry name" value="HATPase_c"/>
    <property type="match status" value="1"/>
</dbReference>
<dbReference type="PROSITE" id="PS50109">
    <property type="entry name" value="HIS_KIN"/>
    <property type="match status" value="1"/>
</dbReference>
<comment type="catalytic activity">
    <reaction evidence="1">
        <text>ATP + protein L-histidine = ADP + protein N-phospho-L-histidine.</text>
        <dbReference type="EC" id="2.7.13.3"/>
    </reaction>
</comment>
<evidence type="ECO:0000256" key="7">
    <source>
        <dbReference type="ARBA" id="ARBA00023136"/>
    </source>
</evidence>
<proteinExistence type="predicted"/>
<evidence type="ECO:0000256" key="5">
    <source>
        <dbReference type="ARBA" id="ARBA00022777"/>
    </source>
</evidence>
<dbReference type="SMART" id="SM00388">
    <property type="entry name" value="HisKA"/>
    <property type="match status" value="1"/>
</dbReference>
<dbReference type="FunFam" id="1.10.287.130:FF:000001">
    <property type="entry name" value="Two-component sensor histidine kinase"/>
    <property type="match status" value="1"/>
</dbReference>
<dbReference type="FunFam" id="3.30.565.10:FF:000006">
    <property type="entry name" value="Sensor histidine kinase WalK"/>
    <property type="match status" value="1"/>
</dbReference>
<feature type="domain" description="Histidine kinase" evidence="8">
    <location>
        <begin position="18"/>
        <end position="231"/>
    </location>
</feature>
<dbReference type="SUPFAM" id="SSF47384">
    <property type="entry name" value="Homodimeric domain of signal transducing histidine kinase"/>
    <property type="match status" value="1"/>
</dbReference>
<accession>A0A645E8B9</accession>
<protein>
    <recommendedName>
        <fullName evidence="2">histidine kinase</fullName>
        <ecNumber evidence="2">2.7.13.3</ecNumber>
    </recommendedName>
</protein>
<keyword evidence="7" id="KW-0472">Membrane</keyword>
<dbReference type="AlphaFoldDB" id="A0A645E8B9"/>
<dbReference type="InterPro" id="IPR050736">
    <property type="entry name" value="Sensor_HK_Regulatory"/>
</dbReference>
<sequence>MAQELSGIETLKTDFIANVSHEIKTPLSIIQNYAEAMGSESINADTRKAYSETIVTASRRLTSLVSNILKLSKLENQEIFPQSKWYSLGEQLRCCALGFEDLWEQRGLEFMAEIDETEVFYEENLLEIVWNNLISNAIKFSNHGGIVTVSLKKENDCAVVRISDGGCGMPPDVGEHIFEKFYQGDPSHAAEGSGLGLALVKRVIDIVGGVISVESTIGKGSTFTVQLSKYR</sequence>
<dbReference type="GO" id="GO:0000155">
    <property type="term" value="F:phosphorelay sensor kinase activity"/>
    <property type="evidence" value="ECO:0007669"/>
    <property type="project" value="InterPro"/>
</dbReference>
<reference evidence="9" key="1">
    <citation type="submission" date="2019-08" db="EMBL/GenBank/DDBJ databases">
        <authorList>
            <person name="Kucharzyk K."/>
            <person name="Murdoch R.W."/>
            <person name="Higgins S."/>
            <person name="Loffler F."/>
        </authorList>
    </citation>
    <scope>NUCLEOTIDE SEQUENCE</scope>
</reference>
<keyword evidence="5 9" id="KW-0418">Kinase</keyword>
<keyword evidence="6" id="KW-0902">Two-component regulatory system</keyword>
<dbReference type="PANTHER" id="PTHR43711">
    <property type="entry name" value="TWO-COMPONENT HISTIDINE KINASE"/>
    <property type="match status" value="1"/>
</dbReference>
<gene>
    <name evidence="9" type="primary">resE_27</name>
    <name evidence="9" type="ORF">SDC9_144848</name>
</gene>
<dbReference type="Gene3D" id="1.10.287.130">
    <property type="match status" value="1"/>
</dbReference>
<dbReference type="EC" id="2.7.13.3" evidence="2"/>